<dbReference type="Pfam" id="PF13156">
    <property type="entry name" value="Mrr_cat_2"/>
    <property type="match status" value="1"/>
</dbReference>
<dbReference type="InterPro" id="IPR041635">
    <property type="entry name" value="Type_ISP_LLaBIII_C"/>
</dbReference>
<dbReference type="PANTHER" id="PTHR47396">
    <property type="entry name" value="TYPE I RESTRICTION ENZYME ECOKI R PROTEIN"/>
    <property type="match status" value="1"/>
</dbReference>
<dbReference type="InterPro" id="IPR002052">
    <property type="entry name" value="DNA_methylase_N6_adenine_CS"/>
</dbReference>
<sequence length="1607" mass="178650">MQSVTTLEDILGQLYASATDERDKGDKFERLMLQFFKTDLQWSERFSDVWMWMDWPGRNGRPDTGVDLVATDAATGDTVAIQCKFYDPATTIYKHHIDSFLAASGKHPIAQRLIVTTTDKWGANAEEAIENQQIPVQRLRFMDLAESSIDWSQFDLSTPEVMALKDRKKLRPHQQLALERVRNGFAIEDRGKLIMACGTGKTFTSLKIAEDLVKPGGTVLFLVPSISLLAQTLREWSIEVETDLRPFAVCSDTKVGKRTQAQTDEDIPVVDLAIPATTDPNRLYAQLADTAAGADKLTVVFSTYQSIGVVAEAQGQGLPDFDLVICDEAHRTTGATLVGEDESAFVRVHDNDFIRAARRLYMTATPRIYDDASKAKAGQAQAVLASMDDETKYGQEFHRLGFGEAVSADLLTDYKVLVLAVDEKSVSRTFQVQLADENSELKLDDVAKIVGCWNGLAKRGQLEAGFAADPSPMSRAVAFARSIKDSKKFADLFKGIVADYLVQSGITEDPRKQDHPLLCEVEHVDGTFNILARNEKLDWLKAGIGEGHCRVLSNARCLSEGVDVPALDAVMFLNPRKSVVDVVQSVGRVMRRAPGKQYGYIILPIGIPSGMQPEDALRDNDRYAIVWEVLQALRAHDERFDAMVNKIELNRASDDRIQIIGVGGGEDDQDGSGPPSYVQGEFAFPELGEWREAIYAKIVQKVGSRRYWEDWAKDVAVIAEKHTTRITALLDDPDVPVHEQFDAFLTGLRGNLNDSITRGDAIDMLAQHLITRPVFDALFEGYSFTEHNPVSQVMQAMLDTLDEYNLEAENETLDRFYESVRLRAAGIDNAEGKQKIIAELYEKFFRTAFPKTADALGIVYTPIEIVDFILGSVEHLLGAEFGASLSDDGVHVLDPFTGTGTFVVRLLQSGLINRHHLARKYASELHANEIMLLAYYIAAINIEAAYHGVVAQDDPGAGYEPFDGIVLTDTFQSTEVDDAIDDLIFPTNNARLEEQKALDIRVIVGNPPYSVGQTSSNDNNANLKYPTLDKAIERSYALGTSARSARTLYDSYIRAIRWATDRVRDAGIIAFVTNGGFLDANTTDGLRKALASEFASVYVYNLRGNQRTAGELSRKEGGKIFGAGSRNTVAITFLVKKSGHEGPATIYYRDIGDYLSREDKLEILARGTFRELEWETILPNGAGDWINQRTGLLDDHLSLGSKSSSDPTVFGMYTLGLNTGKDAHVVSFSREKLQARVAKMCAFYNAALEHFESEGSTDQLPVDPSTFVWNRTSRNHLARRRRYDQARGSVRPTIYRPFSKELVYYSSDLNEMMYRTATAFPELDVPNYGIAILAPGPDLPLATLFVDAIPNLNLFSYPAQFFPRWAYEEIDPVGEAQEEIGLATPTGERVGRYRRVDNITPGVVADFQAAYGADVTADDVFFYVYGLLHSPDYRTLFSADLKKMLPRVPRVRLRDDFDAFAGAGRALAELHRGYEHVDPYPLTITGDLPAGPGSADLFGWYHVEKMRFGGKGKSKDRSMVVYNSRIAISDIPAEAHEYMLGSRSAIEWILDRYQVRTDKASGITSDPNDWAREVGNPRYILDLLCRVVTVSVETVRIVRGLPTFELP</sequence>
<dbReference type="EMBL" id="JBHUHP010000001">
    <property type="protein sequence ID" value="MFD2090464.1"/>
    <property type="molecule type" value="Genomic_DNA"/>
</dbReference>
<evidence type="ECO:0000313" key="5">
    <source>
        <dbReference type="Proteomes" id="UP001597402"/>
    </source>
</evidence>
<dbReference type="RefSeq" id="WP_376871367.1">
    <property type="nucleotide sequence ID" value="NZ_JBHUHP010000001.1"/>
</dbReference>
<evidence type="ECO:0000259" key="2">
    <source>
        <dbReference type="PROSITE" id="PS51192"/>
    </source>
</evidence>
<dbReference type="PROSITE" id="PS00092">
    <property type="entry name" value="N6_MTASE"/>
    <property type="match status" value="1"/>
</dbReference>
<dbReference type="GO" id="GO:0004386">
    <property type="term" value="F:helicase activity"/>
    <property type="evidence" value="ECO:0007669"/>
    <property type="project" value="UniProtKB-KW"/>
</dbReference>
<dbReference type="InterPro" id="IPR006935">
    <property type="entry name" value="Helicase/UvrB_N"/>
</dbReference>
<dbReference type="Pfam" id="PF18135">
    <property type="entry name" value="Type_ISP_C"/>
    <property type="match status" value="1"/>
</dbReference>
<dbReference type="SUPFAM" id="SSF52980">
    <property type="entry name" value="Restriction endonuclease-like"/>
    <property type="match status" value="1"/>
</dbReference>
<name>A0ABW4X640_9ACTN</name>
<dbReference type="PROSITE" id="PS51194">
    <property type="entry name" value="HELICASE_CTER"/>
    <property type="match status" value="1"/>
</dbReference>
<dbReference type="PRINTS" id="PR00507">
    <property type="entry name" value="N12N6MTFRASE"/>
</dbReference>
<dbReference type="Pfam" id="PF02384">
    <property type="entry name" value="N6_Mtase"/>
    <property type="match status" value="1"/>
</dbReference>
<dbReference type="InterPro" id="IPR053980">
    <property type="entry name" value="ISP_coupler"/>
</dbReference>
<gene>
    <name evidence="4" type="ORF">ACFSHS_02650</name>
</gene>
<dbReference type="InterPro" id="IPR003356">
    <property type="entry name" value="DNA_methylase_A-5"/>
</dbReference>
<dbReference type="InterPro" id="IPR011335">
    <property type="entry name" value="Restrct_endonuc-II-like"/>
</dbReference>
<protein>
    <submittedName>
        <fullName evidence="4">DEAD/DEAH box helicase</fullName>
    </submittedName>
</protein>
<dbReference type="CDD" id="cd18785">
    <property type="entry name" value="SF2_C"/>
    <property type="match status" value="1"/>
</dbReference>
<dbReference type="Pfam" id="PF00271">
    <property type="entry name" value="Helicase_C"/>
    <property type="match status" value="1"/>
</dbReference>
<feature type="domain" description="Helicase C-terminal" evidence="3">
    <location>
        <begin position="461"/>
        <end position="648"/>
    </location>
</feature>
<feature type="domain" description="Helicase ATP-binding" evidence="2">
    <location>
        <begin position="182"/>
        <end position="384"/>
    </location>
</feature>
<dbReference type="SUPFAM" id="SSF53335">
    <property type="entry name" value="S-adenosyl-L-methionine-dependent methyltransferases"/>
    <property type="match status" value="1"/>
</dbReference>
<reference evidence="5" key="1">
    <citation type="journal article" date="2019" name="Int. J. Syst. Evol. Microbiol.">
        <title>The Global Catalogue of Microorganisms (GCM) 10K type strain sequencing project: providing services to taxonomists for standard genome sequencing and annotation.</title>
        <authorList>
            <consortium name="The Broad Institute Genomics Platform"/>
            <consortium name="The Broad Institute Genome Sequencing Center for Infectious Disease"/>
            <person name="Wu L."/>
            <person name="Ma J."/>
        </authorList>
    </citation>
    <scope>NUCLEOTIDE SEQUENCE [LARGE SCALE GENOMIC DNA]</scope>
    <source>
        <strain evidence="5">JCM 3338</strain>
    </source>
</reference>
<dbReference type="PROSITE" id="PS51192">
    <property type="entry name" value="HELICASE_ATP_BIND_1"/>
    <property type="match status" value="1"/>
</dbReference>
<proteinExistence type="predicted"/>
<dbReference type="Pfam" id="PF22240">
    <property type="entry name" value="ISP_coupler"/>
    <property type="match status" value="1"/>
</dbReference>
<keyword evidence="4" id="KW-0347">Helicase</keyword>
<dbReference type="SMART" id="SM00490">
    <property type="entry name" value="HELICc"/>
    <property type="match status" value="1"/>
</dbReference>
<dbReference type="InterPro" id="IPR011856">
    <property type="entry name" value="tRNA_endonuc-like_dom_sf"/>
</dbReference>
<dbReference type="Gene3D" id="3.40.1350.10">
    <property type="match status" value="1"/>
</dbReference>
<comment type="caution">
    <text evidence="4">The sequence shown here is derived from an EMBL/GenBank/DDBJ whole genome shotgun (WGS) entry which is preliminary data.</text>
</comment>
<dbReference type="CDD" id="cd22333">
    <property type="entry name" value="LlaBIII_nuclease-like"/>
    <property type="match status" value="1"/>
</dbReference>
<dbReference type="InterPro" id="IPR001650">
    <property type="entry name" value="Helicase_C-like"/>
</dbReference>
<dbReference type="InterPro" id="IPR027417">
    <property type="entry name" value="P-loop_NTPase"/>
</dbReference>
<dbReference type="InterPro" id="IPR050742">
    <property type="entry name" value="Helicase_Restrict-Modif_Enz"/>
</dbReference>
<organism evidence="4 5">
    <name type="scientific">Blastococcus deserti</name>
    <dbReference type="NCBI Taxonomy" id="2259033"/>
    <lineage>
        <taxon>Bacteria</taxon>
        <taxon>Bacillati</taxon>
        <taxon>Actinomycetota</taxon>
        <taxon>Actinomycetes</taxon>
        <taxon>Geodermatophilales</taxon>
        <taxon>Geodermatophilaceae</taxon>
        <taxon>Blastococcus</taxon>
    </lineage>
</organism>
<dbReference type="Gene3D" id="3.40.50.300">
    <property type="entry name" value="P-loop containing nucleotide triphosphate hydrolases"/>
    <property type="match status" value="2"/>
</dbReference>
<evidence type="ECO:0000256" key="1">
    <source>
        <dbReference type="ARBA" id="ARBA00022747"/>
    </source>
</evidence>
<dbReference type="InterPro" id="IPR014001">
    <property type="entry name" value="Helicase_ATP-bd"/>
</dbReference>
<keyword evidence="4" id="KW-0067">ATP-binding</keyword>
<keyword evidence="4" id="KW-0378">Hydrolase</keyword>
<evidence type="ECO:0000313" key="4">
    <source>
        <dbReference type="EMBL" id="MFD2090464.1"/>
    </source>
</evidence>
<keyword evidence="1" id="KW-0680">Restriction system</keyword>
<keyword evidence="5" id="KW-1185">Reference proteome</keyword>
<dbReference type="Proteomes" id="UP001597402">
    <property type="component" value="Unassembled WGS sequence"/>
</dbReference>
<dbReference type="Gene3D" id="3.40.50.150">
    <property type="entry name" value="Vaccinia Virus protein VP39"/>
    <property type="match status" value="1"/>
</dbReference>
<accession>A0ABW4X640</accession>
<dbReference type="SMART" id="SM00487">
    <property type="entry name" value="DEXDc"/>
    <property type="match status" value="1"/>
</dbReference>
<dbReference type="SUPFAM" id="SSF52540">
    <property type="entry name" value="P-loop containing nucleoside triphosphate hydrolases"/>
    <property type="match status" value="2"/>
</dbReference>
<dbReference type="PANTHER" id="PTHR47396:SF1">
    <property type="entry name" value="ATP-DEPENDENT HELICASE IRC3-RELATED"/>
    <property type="match status" value="1"/>
</dbReference>
<dbReference type="InterPro" id="IPR029063">
    <property type="entry name" value="SAM-dependent_MTases_sf"/>
</dbReference>
<evidence type="ECO:0000259" key="3">
    <source>
        <dbReference type="PROSITE" id="PS51194"/>
    </source>
</evidence>
<dbReference type="InterPro" id="IPR039442">
    <property type="entry name" value="Mrr-like_dom"/>
</dbReference>
<dbReference type="Pfam" id="PF04851">
    <property type="entry name" value="ResIII"/>
    <property type="match status" value="1"/>
</dbReference>
<keyword evidence="4" id="KW-0547">Nucleotide-binding</keyword>